<dbReference type="GO" id="GO:0007409">
    <property type="term" value="P:axonogenesis"/>
    <property type="evidence" value="ECO:0007669"/>
    <property type="project" value="TreeGrafter"/>
</dbReference>
<keyword evidence="4" id="KW-1185">Reference proteome</keyword>
<dbReference type="OMA" id="SIRRYEM"/>
<sequence length="216" mass="25474">MKDRITYFDKNYNLRRFVYCTPFTLDGRAHGDLHEQFKRKTILTTSHAFPYIKTRINIIHKEEIISTPIEVAIEDMQKKTQELAFATHQDPADAKMLQMVLQGSVGTTVNQGPLEVAQVFLSEIPIDPKLYRHHNKLRLCFKDFTKRCEDALRKNKSLIGPDQKEYQRELERNYHRLKEALQPLINRKIPQLYKPVLQVNSHRDSFSRLSLRKLDI</sequence>
<dbReference type="GeneTree" id="ENSGT00940000155661"/>
<dbReference type="InterPro" id="IPR046770">
    <property type="entry name" value="DOCKER_Lobe_B"/>
</dbReference>
<dbReference type="InterPro" id="IPR046773">
    <property type="entry name" value="DOCKER_Lobe_C"/>
</dbReference>
<dbReference type="Proteomes" id="UP000265020">
    <property type="component" value="Unassembled WGS sequence"/>
</dbReference>
<organism evidence="3 4">
    <name type="scientific">Cyprinodon variegatus</name>
    <name type="common">Sheepshead minnow</name>
    <dbReference type="NCBI Taxonomy" id="28743"/>
    <lineage>
        <taxon>Eukaryota</taxon>
        <taxon>Metazoa</taxon>
        <taxon>Chordata</taxon>
        <taxon>Craniata</taxon>
        <taxon>Vertebrata</taxon>
        <taxon>Euteleostomi</taxon>
        <taxon>Actinopterygii</taxon>
        <taxon>Neopterygii</taxon>
        <taxon>Teleostei</taxon>
        <taxon>Neoteleostei</taxon>
        <taxon>Acanthomorphata</taxon>
        <taxon>Ovalentaria</taxon>
        <taxon>Atherinomorphae</taxon>
        <taxon>Cyprinodontiformes</taxon>
        <taxon>Cyprinodontidae</taxon>
        <taxon>Cyprinodon</taxon>
    </lineage>
</organism>
<dbReference type="InterPro" id="IPR027357">
    <property type="entry name" value="DOCKER_dom"/>
</dbReference>
<evidence type="ECO:0000313" key="4">
    <source>
        <dbReference type="Proteomes" id="UP000265020"/>
    </source>
</evidence>
<name>A0A3Q2FJM8_CYPVA</name>
<dbReference type="Pfam" id="PF20422">
    <property type="entry name" value="DHR-2_Lobe_B"/>
    <property type="match status" value="1"/>
</dbReference>
<dbReference type="InterPro" id="IPR043162">
    <property type="entry name" value="DOCK_C_lobe_C"/>
</dbReference>
<comment type="similarity">
    <text evidence="1">Belongs to the DOCK family.</text>
</comment>
<dbReference type="STRING" id="28743.ENSCVAP00000004650"/>
<dbReference type="PROSITE" id="PS51651">
    <property type="entry name" value="DOCKER"/>
    <property type="match status" value="1"/>
</dbReference>
<dbReference type="PANTHER" id="PTHR23317:SF78">
    <property type="entry name" value="DEDICATOR OF CYTOKINESIS PROTEIN 7"/>
    <property type="match status" value="1"/>
</dbReference>
<evidence type="ECO:0000256" key="1">
    <source>
        <dbReference type="PROSITE-ProRule" id="PRU00984"/>
    </source>
</evidence>
<dbReference type="Ensembl" id="ENSCVAT00000007993.1">
    <property type="protein sequence ID" value="ENSCVAP00000004650.1"/>
    <property type="gene ID" value="ENSCVAG00000000171.1"/>
</dbReference>
<dbReference type="Pfam" id="PF20421">
    <property type="entry name" value="DHR-2_Lobe_C"/>
    <property type="match status" value="1"/>
</dbReference>
<dbReference type="PANTHER" id="PTHR23317">
    <property type="entry name" value="DEDICATOR OF CYTOKINESIS DOCK"/>
    <property type="match status" value="1"/>
</dbReference>
<dbReference type="GO" id="GO:0007264">
    <property type="term" value="P:small GTPase-mediated signal transduction"/>
    <property type="evidence" value="ECO:0007669"/>
    <property type="project" value="InterPro"/>
</dbReference>
<evidence type="ECO:0000313" key="3">
    <source>
        <dbReference type="Ensembl" id="ENSCVAP00000004650.1"/>
    </source>
</evidence>
<dbReference type="GO" id="GO:0005085">
    <property type="term" value="F:guanyl-nucleotide exchange factor activity"/>
    <property type="evidence" value="ECO:0007669"/>
    <property type="project" value="InterPro"/>
</dbReference>
<dbReference type="FunFam" id="1.20.58.740:FF:000002">
    <property type="entry name" value="Dedicator of cytokinesis protein 7"/>
    <property type="match status" value="1"/>
</dbReference>
<dbReference type="Gene3D" id="1.20.58.740">
    <property type="match status" value="1"/>
</dbReference>
<dbReference type="AlphaFoldDB" id="A0A3Q2FJM8"/>
<proteinExistence type="inferred from homology"/>
<dbReference type="InterPro" id="IPR026791">
    <property type="entry name" value="DOCK"/>
</dbReference>
<accession>A0A3Q2FJM8</accession>
<evidence type="ECO:0000259" key="2">
    <source>
        <dbReference type="PROSITE" id="PS51651"/>
    </source>
</evidence>
<reference evidence="3" key="1">
    <citation type="submission" date="2025-08" db="UniProtKB">
        <authorList>
            <consortium name="Ensembl"/>
        </authorList>
    </citation>
    <scope>IDENTIFICATION</scope>
</reference>
<reference evidence="3" key="2">
    <citation type="submission" date="2025-09" db="UniProtKB">
        <authorList>
            <consortium name="Ensembl"/>
        </authorList>
    </citation>
    <scope>IDENTIFICATION</scope>
</reference>
<feature type="domain" description="DOCKER" evidence="2">
    <location>
        <begin position="1"/>
        <end position="190"/>
    </location>
</feature>
<protein>
    <recommendedName>
        <fullName evidence="2">DOCKER domain-containing protein</fullName>
    </recommendedName>
</protein>